<dbReference type="HOGENOM" id="CLU_2480574_0_0_5"/>
<dbReference type="InterPro" id="IPR027417">
    <property type="entry name" value="P-loop_NTPase"/>
</dbReference>
<dbReference type="Proteomes" id="UP000008850">
    <property type="component" value="Chromosome"/>
</dbReference>
<dbReference type="InterPro" id="IPR050166">
    <property type="entry name" value="ABC_transporter_ATP-bind"/>
</dbReference>
<protein>
    <recommendedName>
        <fullName evidence="5">ABC transporter ATP-binding protein</fullName>
    </recommendedName>
</protein>
<reference evidence="3 4" key="1">
    <citation type="journal article" date="2012" name="J. Bacteriol.">
        <title>Complete genome sequence of Pelagibacterium halotolerans B2T.</title>
        <authorList>
            <person name="Huo Y.Y."/>
            <person name="Cheng H."/>
            <person name="Han X.F."/>
            <person name="Jiang X.W."/>
            <person name="Sun C."/>
            <person name="Zhang X.Q."/>
            <person name="Zhu X.F."/>
            <person name="Liu Y.F."/>
            <person name="Li P.F."/>
            <person name="Ni P.X."/>
            <person name="Wu M."/>
        </authorList>
    </citation>
    <scope>NUCLEOTIDE SEQUENCE [LARGE SCALE GENOMIC DNA]</scope>
    <source>
        <strain evidence="4">DSM 22347 / JCM 15775 / CGMCC 1.7692 / B2</strain>
    </source>
</reference>
<evidence type="ECO:0000313" key="4">
    <source>
        <dbReference type="Proteomes" id="UP000008850"/>
    </source>
</evidence>
<sequence length="87" mass="9658">MQLSGIRALTGATIVFVTHSIRAAVCLADRIIILTRGPSTVFENYNVPITRPRTFEDPMIGEVEADIVRRVEGAWELEPPVKPREVA</sequence>
<dbReference type="EMBL" id="CP003075">
    <property type="protein sequence ID" value="AEQ52641.1"/>
    <property type="molecule type" value="Genomic_DNA"/>
</dbReference>
<keyword evidence="2" id="KW-0813">Transport</keyword>
<gene>
    <name evidence="3" type="ordered locus">KKY_2633</name>
</gene>
<keyword evidence="4" id="KW-1185">Reference proteome</keyword>
<comment type="similarity">
    <text evidence="1">Belongs to the ABC transporter superfamily.</text>
</comment>
<accession>G4RBG5</accession>
<dbReference type="SUPFAM" id="SSF52540">
    <property type="entry name" value="P-loop containing nucleoside triphosphate hydrolases"/>
    <property type="match status" value="1"/>
</dbReference>
<evidence type="ECO:0008006" key="5">
    <source>
        <dbReference type="Google" id="ProtNLM"/>
    </source>
</evidence>
<evidence type="ECO:0000256" key="2">
    <source>
        <dbReference type="ARBA" id="ARBA00022448"/>
    </source>
</evidence>
<dbReference type="RefSeq" id="WP_014131790.1">
    <property type="nucleotide sequence ID" value="NC_016078.1"/>
</dbReference>
<dbReference type="PANTHER" id="PTHR42788:SF13">
    <property type="entry name" value="ALIPHATIC SULFONATES IMPORT ATP-BINDING PROTEIN SSUB"/>
    <property type="match status" value="1"/>
</dbReference>
<dbReference type="KEGG" id="phl:KKY_2633"/>
<dbReference type="eggNOG" id="COG1116">
    <property type="taxonomic scope" value="Bacteria"/>
</dbReference>
<evidence type="ECO:0000256" key="1">
    <source>
        <dbReference type="ARBA" id="ARBA00005417"/>
    </source>
</evidence>
<dbReference type="PANTHER" id="PTHR42788">
    <property type="entry name" value="TAURINE IMPORT ATP-BINDING PROTEIN-RELATED"/>
    <property type="match status" value="1"/>
</dbReference>
<dbReference type="AlphaFoldDB" id="G4RBG5"/>
<proteinExistence type="inferred from homology"/>
<name>G4RBG5_PELHB</name>
<dbReference type="STRING" id="1082931.KKY_2633"/>
<evidence type="ECO:0000313" key="3">
    <source>
        <dbReference type="EMBL" id="AEQ52641.1"/>
    </source>
</evidence>
<organism evidence="3 4">
    <name type="scientific">Pelagibacterium halotolerans (strain DSM 22347 / JCM 15775 / CGMCC 1.7692 / B2)</name>
    <dbReference type="NCBI Taxonomy" id="1082931"/>
    <lineage>
        <taxon>Bacteria</taxon>
        <taxon>Pseudomonadati</taxon>
        <taxon>Pseudomonadota</taxon>
        <taxon>Alphaproteobacteria</taxon>
        <taxon>Hyphomicrobiales</taxon>
        <taxon>Devosiaceae</taxon>
        <taxon>Pelagibacterium</taxon>
    </lineage>
</organism>